<evidence type="ECO:0000313" key="2">
    <source>
        <dbReference type="Proteomes" id="UP000323597"/>
    </source>
</evidence>
<keyword evidence="2" id="KW-1185">Reference proteome</keyword>
<reference evidence="1 2" key="1">
    <citation type="submission" date="2019-07" db="EMBL/GenBank/DDBJ databases">
        <title>WGS assembly of Gossypium mustelinum.</title>
        <authorList>
            <person name="Chen Z.J."/>
            <person name="Sreedasyam A."/>
            <person name="Ando A."/>
            <person name="Song Q."/>
            <person name="De L."/>
            <person name="Hulse-Kemp A."/>
            <person name="Ding M."/>
            <person name="Ye W."/>
            <person name="Kirkbride R."/>
            <person name="Jenkins J."/>
            <person name="Plott C."/>
            <person name="Lovell J."/>
            <person name="Lin Y.-M."/>
            <person name="Vaughn R."/>
            <person name="Liu B."/>
            <person name="Li W."/>
            <person name="Simpson S."/>
            <person name="Scheffler B."/>
            <person name="Saski C."/>
            <person name="Grover C."/>
            <person name="Hu G."/>
            <person name="Conover J."/>
            <person name="Carlson J."/>
            <person name="Shu S."/>
            <person name="Boston L."/>
            <person name="Williams M."/>
            <person name="Peterson D."/>
            <person name="Mcgee K."/>
            <person name="Jones D."/>
            <person name="Wendel J."/>
            <person name="Stelly D."/>
            <person name="Grimwood J."/>
            <person name="Schmutz J."/>
        </authorList>
    </citation>
    <scope>NUCLEOTIDE SEQUENCE [LARGE SCALE GENOMIC DNA]</scope>
    <source>
        <strain evidence="1">1408120.09</strain>
    </source>
</reference>
<gene>
    <name evidence="1" type="ORF">E1A91_D13G029300v1</name>
</gene>
<dbReference type="AlphaFoldDB" id="A0A5D2RY62"/>
<dbReference type="EMBL" id="CM017661">
    <property type="protein sequence ID" value="TYI45323.1"/>
    <property type="molecule type" value="Genomic_DNA"/>
</dbReference>
<evidence type="ECO:0000313" key="1">
    <source>
        <dbReference type="EMBL" id="TYI45323.1"/>
    </source>
</evidence>
<dbReference type="Proteomes" id="UP000323597">
    <property type="component" value="Chromosome D13"/>
</dbReference>
<sequence>MPKGTVFRWRRYPRKLSTLENEAAFRWCLSVAVGGGAAAAC</sequence>
<proteinExistence type="predicted"/>
<organism evidence="1 2">
    <name type="scientific">Gossypium mustelinum</name>
    <name type="common">Cotton</name>
    <name type="synonym">Gossypium caicoense</name>
    <dbReference type="NCBI Taxonomy" id="34275"/>
    <lineage>
        <taxon>Eukaryota</taxon>
        <taxon>Viridiplantae</taxon>
        <taxon>Streptophyta</taxon>
        <taxon>Embryophyta</taxon>
        <taxon>Tracheophyta</taxon>
        <taxon>Spermatophyta</taxon>
        <taxon>Magnoliopsida</taxon>
        <taxon>eudicotyledons</taxon>
        <taxon>Gunneridae</taxon>
        <taxon>Pentapetalae</taxon>
        <taxon>rosids</taxon>
        <taxon>malvids</taxon>
        <taxon>Malvales</taxon>
        <taxon>Malvaceae</taxon>
        <taxon>Malvoideae</taxon>
        <taxon>Gossypium</taxon>
    </lineage>
</organism>
<name>A0A5D2RY62_GOSMU</name>
<protein>
    <submittedName>
        <fullName evidence="1">Uncharacterized protein</fullName>
    </submittedName>
</protein>
<accession>A0A5D2RY62</accession>